<accession>A0A0M4D3X0</accession>
<evidence type="ECO:0000313" key="2">
    <source>
        <dbReference type="Proteomes" id="UP000057158"/>
    </source>
</evidence>
<dbReference type="NCBIfam" id="TIGR03347">
    <property type="entry name" value="VI_chp_1"/>
    <property type="match status" value="1"/>
</dbReference>
<protein>
    <submittedName>
        <fullName evidence="1">Type VI secretion system protein TssG</fullName>
    </submittedName>
</protein>
<evidence type="ECO:0000313" key="1">
    <source>
        <dbReference type="EMBL" id="ALC17971.1"/>
    </source>
</evidence>
<sequence length="328" mass="35539">METARRGELPALIAALVEEGPHYNFFQAVRLFEAAAAKVPRGPGELPSTIRFRPAAELSFPAGDIRRCRLDEEGRLEMQLNFMGFYGVDAPVPHYFLEAAAEEEGGALRAFLDIFNHRLYELLYLGWKKFLSPVLPGGESTFERYLSALSGVGGGAGNDLAQAFAGPLGSPVQNGAGLRGVLREFLDETPVEVVQFCPQWVSLPEIPPVGGRGGEELVLGENLVLGGSVLDVGRRVEIRIGPLPLDEALALLPGGEQSETVARLIRRYLPPTIDFDLLLRVRIEGTAPLQLGVEAMMLGWNSCLGENSRAESEIRLPGANLLARTPSI</sequence>
<dbReference type="AlphaFoldDB" id="A0A0M4D3X0"/>
<dbReference type="STRING" id="1603606.DSOUD_3251"/>
<dbReference type="PANTHER" id="PTHR35564">
    <property type="match status" value="1"/>
</dbReference>
<dbReference type="PANTHER" id="PTHR35564:SF4">
    <property type="entry name" value="CYTOPLASMIC PROTEIN"/>
    <property type="match status" value="1"/>
</dbReference>
<keyword evidence="2" id="KW-1185">Reference proteome</keyword>
<dbReference type="Proteomes" id="UP000057158">
    <property type="component" value="Chromosome"/>
</dbReference>
<dbReference type="Pfam" id="PF06996">
    <property type="entry name" value="T6SS_TssG"/>
    <property type="match status" value="1"/>
</dbReference>
<dbReference type="EMBL" id="CP010802">
    <property type="protein sequence ID" value="ALC17971.1"/>
    <property type="molecule type" value="Genomic_DNA"/>
</dbReference>
<dbReference type="RefSeq" id="WP_053551939.1">
    <property type="nucleotide sequence ID" value="NZ_CP010802.1"/>
</dbReference>
<reference evidence="1 2" key="1">
    <citation type="submission" date="2015-07" db="EMBL/GenBank/DDBJ databases">
        <title>Isolation and Genomic Characterization of a Novel Halophilic Metal-Reducing Deltaproteobacterium from the Deep Subsurface.</title>
        <authorList>
            <person name="Badalamenti J.P."/>
            <person name="Summers Z.M."/>
            <person name="Gralnick J.A."/>
            <person name="Bond D.R."/>
        </authorList>
    </citation>
    <scope>NUCLEOTIDE SEQUENCE [LARGE SCALE GENOMIC DNA]</scope>
    <source>
        <strain evidence="1 2">WTL</strain>
    </source>
</reference>
<name>A0A0M4D3X0_9BACT</name>
<dbReference type="OrthoDB" id="1523296at2"/>
<gene>
    <name evidence="1" type="primary">tssG</name>
    <name evidence="1" type="ORF">DSOUD_3251</name>
</gene>
<dbReference type="PATRIC" id="fig|1603606.3.peg.3497"/>
<proteinExistence type="predicted"/>
<dbReference type="InterPro" id="IPR010732">
    <property type="entry name" value="T6SS_TssG-like"/>
</dbReference>
<dbReference type="KEGG" id="des:DSOUD_3251"/>
<organism evidence="1 2">
    <name type="scientific">Desulfuromonas soudanensis</name>
    <dbReference type="NCBI Taxonomy" id="1603606"/>
    <lineage>
        <taxon>Bacteria</taxon>
        <taxon>Pseudomonadati</taxon>
        <taxon>Thermodesulfobacteriota</taxon>
        <taxon>Desulfuromonadia</taxon>
        <taxon>Desulfuromonadales</taxon>
        <taxon>Desulfuromonadaceae</taxon>
        <taxon>Desulfuromonas</taxon>
    </lineage>
</organism>